<keyword evidence="5" id="KW-1185">Reference proteome</keyword>
<evidence type="ECO:0000256" key="2">
    <source>
        <dbReference type="SAM" id="SignalP"/>
    </source>
</evidence>
<protein>
    <submittedName>
        <fullName evidence="4">FecR family protein</fullName>
    </submittedName>
</protein>
<sequence length="520" mass="55279">MTIRMRIFFGTMVTLFGLLTTMAYADDNVGTVIMARGEVTALQLQQDVRVLKRRSPVYMQDTVTTGNNSKVQIRFNDDALLALNANSSLVVHQYQQQATRHDQPEVVMQLIEGGFRTLTGSLGKGTAAAYRVDTPVGSIGIRGTLYSALLDKGRLLLGVWQGTISITTDAGDFVLGHDADFHYASVDADGFTGLLEAPAELQDNTVEQPQSTPNSNQHNTSADANIANSDVPPPLDQQDSARLQAILKASVNSETDPDANPDTPPIDDSSPDSRLTNTEYQAFLSSHRLGAVAMNGELRVGTVVQLDGEQPLFVAVNEAGQLDVVRFSGISSKVDQPDNNLDVIWGVWDGSDSDIEVYSDRDSDEHSGYDGMALWLHGTPTLSSQLSSLSGSVHFAGNLGIGFNNLGQPLSVSGGQFDLDFNTGRVSNGSLSAGFGDTGADLWAISFDGSIQIDGNNSPLVNLDIMNGQHGDIGINTGTSELGGILVGEQADAFLGGFELIDNSSNSATGAVLWQHASPN</sequence>
<feature type="chain" id="PRO_5045774129" evidence="2">
    <location>
        <begin position="26"/>
        <end position="520"/>
    </location>
</feature>
<dbReference type="Proteomes" id="UP001620597">
    <property type="component" value="Unassembled WGS sequence"/>
</dbReference>
<gene>
    <name evidence="4" type="ORF">WG929_00635</name>
</gene>
<evidence type="ECO:0000259" key="3">
    <source>
        <dbReference type="Pfam" id="PF04773"/>
    </source>
</evidence>
<accession>A0ABW8NDD4</accession>
<dbReference type="EMBL" id="JBBKTX010000001">
    <property type="protein sequence ID" value="MFK4750903.1"/>
    <property type="molecule type" value="Genomic_DNA"/>
</dbReference>
<dbReference type="Pfam" id="PF04773">
    <property type="entry name" value="FecR"/>
    <property type="match status" value="1"/>
</dbReference>
<feature type="region of interest" description="Disordered" evidence="1">
    <location>
        <begin position="251"/>
        <end position="274"/>
    </location>
</feature>
<reference evidence="4 5" key="1">
    <citation type="submission" date="2024-03" db="EMBL/GenBank/DDBJ databases">
        <title>High-quality draft genome sequence of Oceanobacter sp. wDCs-4.</title>
        <authorList>
            <person name="Dong C."/>
        </authorList>
    </citation>
    <scope>NUCLEOTIDE SEQUENCE [LARGE SCALE GENOMIC DNA]</scope>
    <source>
        <strain evidence="5">wDCs-4</strain>
    </source>
</reference>
<feature type="compositionally biased region" description="Polar residues" evidence="1">
    <location>
        <begin position="205"/>
        <end position="228"/>
    </location>
</feature>
<name>A0ABW8NDD4_9GAMM</name>
<proteinExistence type="predicted"/>
<comment type="caution">
    <text evidence="4">The sequence shown here is derived from an EMBL/GenBank/DDBJ whole genome shotgun (WGS) entry which is preliminary data.</text>
</comment>
<feature type="region of interest" description="Disordered" evidence="1">
    <location>
        <begin position="205"/>
        <end position="237"/>
    </location>
</feature>
<dbReference type="RefSeq" id="WP_416204447.1">
    <property type="nucleotide sequence ID" value="NZ_JBBKTX010000001.1"/>
</dbReference>
<organism evidence="4 5">
    <name type="scientific">Oceanobacter antarcticus</name>
    <dbReference type="NCBI Taxonomy" id="3133425"/>
    <lineage>
        <taxon>Bacteria</taxon>
        <taxon>Pseudomonadati</taxon>
        <taxon>Pseudomonadota</taxon>
        <taxon>Gammaproteobacteria</taxon>
        <taxon>Oceanospirillales</taxon>
        <taxon>Oceanospirillaceae</taxon>
        <taxon>Oceanobacter</taxon>
    </lineage>
</organism>
<keyword evidence="2" id="KW-0732">Signal</keyword>
<feature type="domain" description="FecR protein" evidence="3">
    <location>
        <begin position="61"/>
        <end position="164"/>
    </location>
</feature>
<feature type="signal peptide" evidence="2">
    <location>
        <begin position="1"/>
        <end position="25"/>
    </location>
</feature>
<evidence type="ECO:0000256" key="1">
    <source>
        <dbReference type="SAM" id="MobiDB-lite"/>
    </source>
</evidence>
<dbReference type="PANTHER" id="PTHR38731">
    <property type="entry name" value="LIPL45-RELATED LIPOPROTEIN-RELATED"/>
    <property type="match status" value="1"/>
</dbReference>
<dbReference type="InterPro" id="IPR006860">
    <property type="entry name" value="FecR"/>
</dbReference>
<evidence type="ECO:0000313" key="4">
    <source>
        <dbReference type="EMBL" id="MFK4750903.1"/>
    </source>
</evidence>
<evidence type="ECO:0000313" key="5">
    <source>
        <dbReference type="Proteomes" id="UP001620597"/>
    </source>
</evidence>